<dbReference type="SMART" id="SM00220">
    <property type="entry name" value="S_TKc"/>
    <property type="match status" value="1"/>
</dbReference>
<accession>A0A4Q1BDK8</accession>
<dbReference type="PANTHER" id="PTHR24351">
    <property type="entry name" value="RIBOSOMAL PROTEIN S6 KINASE"/>
    <property type="match status" value="1"/>
</dbReference>
<sequence length="576" mass="63943">MSLACLPRTEIKESSNFLSSKSSSIGVPDTSRSTTPTPSNPNPDAPANPPVARSGMLKIRVTAGKGLNLPQGVNVPAPVQAALNAHPQPSISSSLSSSPRVLTHPSKANRDSLQRKQLWWLPYVVLEFDKNEVLVDALGGDLSAPVWMYSATFDVSRISEISITAYLRTTQPSSTVHAEDGESTGGKEGEDMGNSDLCLGGIRFTPDLETGRLTDEWVPLQSGSGLIHIQVSFKPAHTPLTIDSFELLKVVGKGSFGKVMQVRKRDTLRIYALKTIRKAHIVSRSEVTHTLAERTVLAQVNCPFIVPLKFSFQTKEKLYLVLAFINGGELFHHLQREGKFNETRSRYYAAELLVALEHLHGFNVVYRDLKPENILLDYTGHIALCDFGLCKLNMTENDTTNTFCGTPEYLAPELLSGHGYTKCVDWWTLGVLLYEMMTGLPPFYDENTNEMYRKILSDPLRFPEEFGSEARSLLTQLLNRDPAKRLGVNGAQEIKNHPFFARHIDFKKLWAKKIQPPFKPAVASAIDTSNFDEEFTSEVPLDSVVDDSHLSQTVQQQFAGFSWSVSPLGESVGRYQ</sequence>
<name>A0A4Q1BDK8_TREME</name>
<dbReference type="FunCoup" id="A0A4Q1BDK8">
    <property type="interactions" value="334"/>
</dbReference>
<evidence type="ECO:0000256" key="5">
    <source>
        <dbReference type="ARBA" id="ARBA00022741"/>
    </source>
</evidence>
<protein>
    <recommendedName>
        <fullName evidence="1">non-specific serine/threonine protein kinase</fullName>
        <ecNumber evidence="1">2.7.11.1</ecNumber>
    </recommendedName>
</protein>
<feature type="region of interest" description="Disordered" evidence="11">
    <location>
        <begin position="172"/>
        <end position="192"/>
    </location>
</feature>
<comment type="caution">
    <text evidence="14">The sequence shown here is derived from an EMBL/GenBank/DDBJ whole genome shotgun (WGS) entry which is preliminary data.</text>
</comment>
<dbReference type="InterPro" id="IPR011009">
    <property type="entry name" value="Kinase-like_dom_sf"/>
</dbReference>
<dbReference type="InterPro" id="IPR000719">
    <property type="entry name" value="Prot_kinase_dom"/>
</dbReference>
<evidence type="ECO:0000256" key="4">
    <source>
        <dbReference type="ARBA" id="ARBA00022679"/>
    </source>
</evidence>
<dbReference type="Pfam" id="PF00069">
    <property type="entry name" value="Pkinase"/>
    <property type="match status" value="1"/>
</dbReference>
<evidence type="ECO:0000313" key="15">
    <source>
        <dbReference type="Proteomes" id="UP000289152"/>
    </source>
</evidence>
<feature type="region of interest" description="Disordered" evidence="11">
    <location>
        <begin position="86"/>
        <end position="108"/>
    </location>
</feature>
<keyword evidence="3" id="KW-0597">Phosphoprotein</keyword>
<dbReference type="InterPro" id="IPR017892">
    <property type="entry name" value="Pkinase_C"/>
</dbReference>
<feature type="compositionally biased region" description="Low complexity" evidence="11">
    <location>
        <begin position="14"/>
        <end position="37"/>
    </location>
</feature>
<evidence type="ECO:0000256" key="6">
    <source>
        <dbReference type="ARBA" id="ARBA00022777"/>
    </source>
</evidence>
<dbReference type="SUPFAM" id="SSF56112">
    <property type="entry name" value="Protein kinase-like (PK-like)"/>
    <property type="match status" value="1"/>
</dbReference>
<dbReference type="GO" id="GO:0106310">
    <property type="term" value="F:protein serine kinase activity"/>
    <property type="evidence" value="ECO:0007669"/>
    <property type="project" value="RHEA"/>
</dbReference>
<evidence type="ECO:0000259" key="13">
    <source>
        <dbReference type="PROSITE" id="PS51285"/>
    </source>
</evidence>
<keyword evidence="6 14" id="KW-0418">Kinase</keyword>
<keyword evidence="15" id="KW-1185">Reference proteome</keyword>
<feature type="domain" description="Protein kinase" evidence="12">
    <location>
        <begin position="245"/>
        <end position="500"/>
    </location>
</feature>
<evidence type="ECO:0000256" key="2">
    <source>
        <dbReference type="ARBA" id="ARBA00022527"/>
    </source>
</evidence>
<comment type="catalytic activity">
    <reaction evidence="9">
        <text>L-seryl-[protein] + ATP = O-phospho-L-seryl-[protein] + ADP + H(+)</text>
        <dbReference type="Rhea" id="RHEA:17989"/>
        <dbReference type="Rhea" id="RHEA-COMP:9863"/>
        <dbReference type="Rhea" id="RHEA-COMP:11604"/>
        <dbReference type="ChEBI" id="CHEBI:15378"/>
        <dbReference type="ChEBI" id="CHEBI:29999"/>
        <dbReference type="ChEBI" id="CHEBI:30616"/>
        <dbReference type="ChEBI" id="CHEBI:83421"/>
        <dbReference type="ChEBI" id="CHEBI:456216"/>
        <dbReference type="EC" id="2.7.11.1"/>
    </reaction>
</comment>
<evidence type="ECO:0000256" key="8">
    <source>
        <dbReference type="ARBA" id="ARBA00047899"/>
    </source>
</evidence>
<dbReference type="Gene3D" id="1.10.510.10">
    <property type="entry name" value="Transferase(Phosphotransferase) domain 1"/>
    <property type="match status" value="1"/>
</dbReference>
<dbReference type="VEuPathDB" id="FungiDB:TREMEDRAFT_42662"/>
<dbReference type="CDD" id="cd11651">
    <property type="entry name" value="YPK1_N_like"/>
    <property type="match status" value="1"/>
</dbReference>
<evidence type="ECO:0000256" key="9">
    <source>
        <dbReference type="ARBA" id="ARBA00048679"/>
    </source>
</evidence>
<dbReference type="FunFam" id="1.10.510.10:FF:000008">
    <property type="entry name" value="Non-specific serine/threonine protein kinase"/>
    <property type="match status" value="1"/>
</dbReference>
<dbReference type="InterPro" id="IPR000961">
    <property type="entry name" value="AGC-kinase_C"/>
</dbReference>
<keyword evidence="4" id="KW-0808">Transferase</keyword>
<feature type="region of interest" description="Disordered" evidence="11">
    <location>
        <begin position="1"/>
        <end position="52"/>
    </location>
</feature>
<dbReference type="Gene3D" id="3.30.200.20">
    <property type="entry name" value="Phosphorylase Kinase, domain 1"/>
    <property type="match status" value="1"/>
</dbReference>
<dbReference type="Pfam" id="PF00433">
    <property type="entry name" value="Pkinase_C"/>
    <property type="match status" value="1"/>
</dbReference>
<dbReference type="STRING" id="5217.A0A4Q1BDK8"/>
<dbReference type="FunFam" id="3.30.200.20:FF:000048">
    <property type="entry name" value="Non-specific serine/threonine protein kinase"/>
    <property type="match status" value="1"/>
</dbReference>
<proteinExistence type="predicted"/>
<keyword evidence="2" id="KW-0723">Serine/threonine-protein kinase</keyword>
<organism evidence="14 15">
    <name type="scientific">Tremella mesenterica</name>
    <name type="common">Jelly fungus</name>
    <dbReference type="NCBI Taxonomy" id="5217"/>
    <lineage>
        <taxon>Eukaryota</taxon>
        <taxon>Fungi</taxon>
        <taxon>Dikarya</taxon>
        <taxon>Basidiomycota</taxon>
        <taxon>Agaricomycotina</taxon>
        <taxon>Tremellomycetes</taxon>
        <taxon>Tremellales</taxon>
        <taxon>Tremellaceae</taxon>
        <taxon>Tremella</taxon>
    </lineage>
</organism>
<feature type="compositionally biased region" description="Basic and acidic residues" evidence="11">
    <location>
        <begin position="177"/>
        <end position="190"/>
    </location>
</feature>
<evidence type="ECO:0000256" key="7">
    <source>
        <dbReference type="ARBA" id="ARBA00022840"/>
    </source>
</evidence>
<dbReference type="PROSITE" id="PS00107">
    <property type="entry name" value="PROTEIN_KINASE_ATP"/>
    <property type="match status" value="1"/>
</dbReference>
<evidence type="ECO:0000256" key="1">
    <source>
        <dbReference type="ARBA" id="ARBA00012513"/>
    </source>
</evidence>
<dbReference type="GO" id="GO:0005524">
    <property type="term" value="F:ATP binding"/>
    <property type="evidence" value="ECO:0007669"/>
    <property type="project" value="UniProtKB-UniRule"/>
</dbReference>
<dbReference type="Proteomes" id="UP000289152">
    <property type="component" value="Unassembled WGS sequence"/>
</dbReference>
<feature type="domain" description="AGC-kinase C-terminal" evidence="13">
    <location>
        <begin position="502"/>
        <end position="573"/>
    </location>
</feature>
<reference evidence="14 15" key="1">
    <citation type="submission" date="2016-06" db="EMBL/GenBank/DDBJ databases">
        <title>Evolution of pathogenesis and genome organization in the Tremellales.</title>
        <authorList>
            <person name="Cuomo C."/>
            <person name="Litvintseva A."/>
            <person name="Heitman J."/>
            <person name="Chen Y."/>
            <person name="Sun S."/>
            <person name="Springer D."/>
            <person name="Dromer F."/>
            <person name="Young S."/>
            <person name="Zeng Q."/>
            <person name="Chapman S."/>
            <person name="Gujja S."/>
            <person name="Saif S."/>
            <person name="Birren B."/>
        </authorList>
    </citation>
    <scope>NUCLEOTIDE SEQUENCE [LARGE SCALE GENOMIC DNA]</scope>
    <source>
        <strain evidence="14 15">ATCC 28783</strain>
    </source>
</reference>
<feature type="compositionally biased region" description="Pro residues" evidence="11">
    <location>
        <begin position="38"/>
        <end position="49"/>
    </location>
</feature>
<dbReference type="PROSITE" id="PS50011">
    <property type="entry name" value="PROTEIN_KINASE_DOM"/>
    <property type="match status" value="1"/>
</dbReference>
<evidence type="ECO:0000313" key="14">
    <source>
        <dbReference type="EMBL" id="RXK36317.1"/>
    </source>
</evidence>
<evidence type="ECO:0000259" key="12">
    <source>
        <dbReference type="PROSITE" id="PS50011"/>
    </source>
</evidence>
<evidence type="ECO:0000256" key="10">
    <source>
        <dbReference type="PROSITE-ProRule" id="PRU10141"/>
    </source>
</evidence>
<keyword evidence="5 10" id="KW-0547">Nucleotide-binding</keyword>
<gene>
    <name evidence="14" type="ORF">M231_06453</name>
</gene>
<evidence type="ECO:0000256" key="11">
    <source>
        <dbReference type="SAM" id="MobiDB-lite"/>
    </source>
</evidence>
<dbReference type="InterPro" id="IPR008271">
    <property type="entry name" value="Ser/Thr_kinase_AS"/>
</dbReference>
<keyword evidence="7 10" id="KW-0067">ATP-binding</keyword>
<dbReference type="PROSITE" id="PS00108">
    <property type="entry name" value="PROTEIN_KINASE_ST"/>
    <property type="match status" value="1"/>
</dbReference>
<dbReference type="EC" id="2.7.11.1" evidence="1"/>
<dbReference type="AlphaFoldDB" id="A0A4Q1BDK8"/>
<dbReference type="GO" id="GO:0004674">
    <property type="term" value="F:protein serine/threonine kinase activity"/>
    <property type="evidence" value="ECO:0007669"/>
    <property type="project" value="UniProtKB-KW"/>
</dbReference>
<dbReference type="SMART" id="SM00133">
    <property type="entry name" value="S_TK_X"/>
    <property type="match status" value="1"/>
</dbReference>
<feature type="binding site" evidence="10">
    <location>
        <position position="278"/>
    </location>
    <ligand>
        <name>ATP</name>
        <dbReference type="ChEBI" id="CHEBI:30616"/>
    </ligand>
</feature>
<evidence type="ECO:0000256" key="3">
    <source>
        <dbReference type="ARBA" id="ARBA00022553"/>
    </source>
</evidence>
<dbReference type="InParanoid" id="A0A4Q1BDK8"/>
<dbReference type="InterPro" id="IPR017441">
    <property type="entry name" value="Protein_kinase_ATP_BS"/>
</dbReference>
<dbReference type="EMBL" id="SDIL01000102">
    <property type="protein sequence ID" value="RXK36317.1"/>
    <property type="molecule type" value="Genomic_DNA"/>
</dbReference>
<dbReference type="OrthoDB" id="63267at2759"/>
<dbReference type="PROSITE" id="PS51285">
    <property type="entry name" value="AGC_KINASE_CTER"/>
    <property type="match status" value="1"/>
</dbReference>
<comment type="catalytic activity">
    <reaction evidence="8">
        <text>L-threonyl-[protein] + ATP = O-phospho-L-threonyl-[protein] + ADP + H(+)</text>
        <dbReference type="Rhea" id="RHEA:46608"/>
        <dbReference type="Rhea" id="RHEA-COMP:11060"/>
        <dbReference type="Rhea" id="RHEA-COMP:11605"/>
        <dbReference type="ChEBI" id="CHEBI:15378"/>
        <dbReference type="ChEBI" id="CHEBI:30013"/>
        <dbReference type="ChEBI" id="CHEBI:30616"/>
        <dbReference type="ChEBI" id="CHEBI:61977"/>
        <dbReference type="ChEBI" id="CHEBI:456216"/>
        <dbReference type="EC" id="2.7.11.1"/>
    </reaction>
</comment>